<evidence type="ECO:0000256" key="1">
    <source>
        <dbReference type="ARBA" id="ARBA00022801"/>
    </source>
</evidence>
<proteinExistence type="predicted"/>
<gene>
    <name evidence="3" type="ORF">ATNIH1004_008006</name>
</gene>
<name>A0A5M9MNQ8_9EURO</name>
<dbReference type="VEuPathDB" id="FungiDB:EYZ11_011751"/>
<sequence length="304" mass="33608">MKVVMSATIRHSQVRVQINVTLRTGQENFVIQHPNSKHICKAQSSNTSRPLSRLINVDTSNLARQDDSPPPRVLTNLTTAAKMRVLCLHGGGINSRIFKTQTAEIRYELGDDITYDFVEGTIPSEMYPGVEIIAAASEQTFAYVDDKDPSTWLSIHQSLSQHLQTDGPYDGVIAFSQAATLILSYIIHITKERNSGKPVHVPFRFAVFFSIVLPPVDYTTLQEKRVVEMEADAARDLVDIPTAHIWGVKDPGAKGAEEASRFCSPNTRWVYVHGGGHEIPGSGTKKAVVRTTHMIRRAIESCGS</sequence>
<dbReference type="GO" id="GO:0005737">
    <property type="term" value="C:cytoplasm"/>
    <property type="evidence" value="ECO:0007669"/>
    <property type="project" value="TreeGrafter"/>
</dbReference>
<reference evidence="3 4" key="1">
    <citation type="submission" date="2019-08" db="EMBL/GenBank/DDBJ databases">
        <title>The genome sequence of a newly discovered highly antifungal drug resistant Aspergillus species, Aspergillus tanneri NIH 1004.</title>
        <authorList>
            <person name="Mounaud S."/>
            <person name="Singh I."/>
            <person name="Joardar V."/>
            <person name="Pakala S."/>
            <person name="Pakala S."/>
            <person name="Venepally P."/>
            <person name="Chung J.K."/>
            <person name="Losada L."/>
            <person name="Nierman W.C."/>
        </authorList>
    </citation>
    <scope>NUCLEOTIDE SEQUENCE [LARGE SCALE GENOMIC DNA]</scope>
    <source>
        <strain evidence="3 4">NIH1004</strain>
    </source>
</reference>
<dbReference type="InterPro" id="IPR050593">
    <property type="entry name" value="LovG"/>
</dbReference>
<dbReference type="RefSeq" id="XP_033425934.1">
    <property type="nucleotide sequence ID" value="XM_033572619.1"/>
</dbReference>
<dbReference type="GeneID" id="54330708"/>
<dbReference type="InterPro" id="IPR029058">
    <property type="entry name" value="AB_hydrolase_fold"/>
</dbReference>
<dbReference type="GO" id="GO:0005634">
    <property type="term" value="C:nucleus"/>
    <property type="evidence" value="ECO:0007669"/>
    <property type="project" value="TreeGrafter"/>
</dbReference>
<comment type="caution">
    <text evidence="3">The sequence shown here is derived from an EMBL/GenBank/DDBJ whole genome shotgun (WGS) entry which is preliminary data.</text>
</comment>
<dbReference type="AlphaFoldDB" id="A0A5M9MNQ8"/>
<dbReference type="SUPFAM" id="SSF53474">
    <property type="entry name" value="alpha/beta-Hydrolases"/>
    <property type="match status" value="1"/>
</dbReference>
<organism evidence="3 4">
    <name type="scientific">Aspergillus tanneri</name>
    <dbReference type="NCBI Taxonomy" id="1220188"/>
    <lineage>
        <taxon>Eukaryota</taxon>
        <taxon>Fungi</taxon>
        <taxon>Dikarya</taxon>
        <taxon>Ascomycota</taxon>
        <taxon>Pezizomycotina</taxon>
        <taxon>Eurotiomycetes</taxon>
        <taxon>Eurotiomycetidae</taxon>
        <taxon>Eurotiales</taxon>
        <taxon>Aspergillaceae</taxon>
        <taxon>Aspergillus</taxon>
        <taxon>Aspergillus subgen. Circumdati</taxon>
    </lineage>
</organism>
<dbReference type="Gene3D" id="3.40.50.1820">
    <property type="entry name" value="alpha/beta hydrolase"/>
    <property type="match status" value="1"/>
</dbReference>
<dbReference type="Pfam" id="PF03959">
    <property type="entry name" value="FSH1"/>
    <property type="match status" value="1"/>
</dbReference>
<dbReference type="PANTHER" id="PTHR48070">
    <property type="entry name" value="ESTERASE OVCA2"/>
    <property type="match status" value="1"/>
</dbReference>
<dbReference type="OrthoDB" id="414698at2759"/>
<dbReference type="PANTHER" id="PTHR48070:SF6">
    <property type="entry name" value="ESTERASE OVCA2"/>
    <property type="match status" value="1"/>
</dbReference>
<protein>
    <recommendedName>
        <fullName evidence="2">Serine hydrolase domain-containing protein</fullName>
    </recommendedName>
</protein>
<evidence type="ECO:0000313" key="4">
    <source>
        <dbReference type="Proteomes" id="UP000324241"/>
    </source>
</evidence>
<dbReference type="GO" id="GO:0016787">
    <property type="term" value="F:hydrolase activity"/>
    <property type="evidence" value="ECO:0007669"/>
    <property type="project" value="UniProtKB-KW"/>
</dbReference>
<accession>A0A5M9MNQ8</accession>
<dbReference type="GO" id="GO:0019748">
    <property type="term" value="P:secondary metabolic process"/>
    <property type="evidence" value="ECO:0007669"/>
    <property type="project" value="TreeGrafter"/>
</dbReference>
<evidence type="ECO:0000259" key="2">
    <source>
        <dbReference type="Pfam" id="PF03959"/>
    </source>
</evidence>
<feature type="domain" description="Serine hydrolase" evidence="2">
    <location>
        <begin position="81"/>
        <end position="282"/>
    </location>
</feature>
<evidence type="ECO:0000313" key="3">
    <source>
        <dbReference type="EMBL" id="KAA8646573.1"/>
    </source>
</evidence>
<dbReference type="InterPro" id="IPR005645">
    <property type="entry name" value="FSH-like_dom"/>
</dbReference>
<dbReference type="Proteomes" id="UP000324241">
    <property type="component" value="Unassembled WGS sequence"/>
</dbReference>
<dbReference type="EMBL" id="QUQM01000007">
    <property type="protein sequence ID" value="KAA8646573.1"/>
    <property type="molecule type" value="Genomic_DNA"/>
</dbReference>
<keyword evidence="1" id="KW-0378">Hydrolase</keyword>